<dbReference type="SUPFAM" id="SSF51735">
    <property type="entry name" value="NAD(P)-binding Rossmann-fold domains"/>
    <property type="match status" value="1"/>
</dbReference>
<proteinExistence type="predicted"/>
<dbReference type="PANTHER" id="PTHR43157">
    <property type="entry name" value="PHOSPHATIDYLINOSITOL-GLYCAN BIOSYNTHESIS CLASS F PROTEIN-RELATED"/>
    <property type="match status" value="1"/>
</dbReference>
<dbReference type="RefSeq" id="WP_311664619.1">
    <property type="nucleotide sequence ID" value="NZ_JAVRHT010000032.1"/>
</dbReference>
<gene>
    <name evidence="2" type="ORF">RM540_12585</name>
</gene>
<comment type="caution">
    <text evidence="2">The sequence shown here is derived from an EMBL/GenBank/DDBJ whole genome shotgun (WGS) entry which is preliminary data.</text>
</comment>
<name>A0ABU3BTH7_9BACT</name>
<dbReference type="Proteomes" id="UP001267426">
    <property type="component" value="Unassembled WGS sequence"/>
</dbReference>
<evidence type="ECO:0000256" key="1">
    <source>
        <dbReference type="ARBA" id="ARBA00023002"/>
    </source>
</evidence>
<protein>
    <submittedName>
        <fullName evidence="2">SDR family NAD(P)-dependent oxidoreductase</fullName>
    </submittedName>
</protein>
<dbReference type="Pfam" id="PF00106">
    <property type="entry name" value="adh_short"/>
    <property type="match status" value="1"/>
</dbReference>
<dbReference type="InterPro" id="IPR002347">
    <property type="entry name" value="SDR_fam"/>
</dbReference>
<evidence type="ECO:0000313" key="2">
    <source>
        <dbReference type="EMBL" id="MDT0632589.1"/>
    </source>
</evidence>
<dbReference type="PANTHER" id="PTHR43157:SF31">
    <property type="entry name" value="PHOSPHATIDYLINOSITOL-GLYCAN BIOSYNTHESIS CLASS F PROTEIN"/>
    <property type="match status" value="1"/>
</dbReference>
<sequence length="312" mass="32624">METDPRLEPSRRPAPAVDLADRPTALVTGSNGGVGLALAQKLGRAGWRVLLHGRDGDKLARAHARMDVGAPHEAFQADLANPDAVRRLADSVREATDRLDVLVHNAGLVRPSRERTAGGAEMTVAVNALAPFVLTEALRPLLERTAADHDGARVVTVSSEAQKAARLPAASPEGVAEVLRGTGRERYSSIRAYAQSKLVATVWTLELARRLEGAGVTANACHPGVVRTGVFGGVGGVVGLLAQAASPLYLSPEQGAESPFLLATAPRYGQRTGRWVTRGRFRGPHEAAPPGQAADPAVGGAVWDALARLAGD</sequence>
<keyword evidence="1" id="KW-0560">Oxidoreductase</keyword>
<dbReference type="EMBL" id="JAVRHT010000032">
    <property type="protein sequence ID" value="MDT0632589.1"/>
    <property type="molecule type" value="Genomic_DNA"/>
</dbReference>
<accession>A0ABU3BTH7</accession>
<organism evidence="2 3">
    <name type="scientific">Rubrivirga litoralis</name>
    <dbReference type="NCBI Taxonomy" id="3075598"/>
    <lineage>
        <taxon>Bacteria</taxon>
        <taxon>Pseudomonadati</taxon>
        <taxon>Rhodothermota</taxon>
        <taxon>Rhodothermia</taxon>
        <taxon>Rhodothermales</taxon>
        <taxon>Rubricoccaceae</taxon>
        <taxon>Rubrivirga</taxon>
    </lineage>
</organism>
<dbReference type="Gene3D" id="3.40.50.720">
    <property type="entry name" value="NAD(P)-binding Rossmann-like Domain"/>
    <property type="match status" value="1"/>
</dbReference>
<evidence type="ECO:0000313" key="3">
    <source>
        <dbReference type="Proteomes" id="UP001267426"/>
    </source>
</evidence>
<dbReference type="InterPro" id="IPR036291">
    <property type="entry name" value="NAD(P)-bd_dom_sf"/>
</dbReference>
<keyword evidence="3" id="KW-1185">Reference proteome</keyword>
<dbReference type="PRINTS" id="PR00081">
    <property type="entry name" value="GDHRDH"/>
</dbReference>
<reference evidence="2 3" key="1">
    <citation type="submission" date="2023-09" db="EMBL/GenBank/DDBJ databases">
        <authorList>
            <person name="Rey-Velasco X."/>
        </authorList>
    </citation>
    <scope>NUCLEOTIDE SEQUENCE [LARGE SCALE GENOMIC DNA]</scope>
    <source>
        <strain evidence="2 3">F394</strain>
    </source>
</reference>